<dbReference type="Pfam" id="PF06325">
    <property type="entry name" value="PrmA"/>
    <property type="match status" value="1"/>
</dbReference>
<dbReference type="InterPro" id="IPR020596">
    <property type="entry name" value="rRNA_Ade_Mease_Trfase_CS"/>
</dbReference>
<dbReference type="PANTHER" id="PTHR11006:SF4">
    <property type="entry name" value="PROTEIN ARGININE N-METHYLTRANSFERASE 7"/>
    <property type="match status" value="1"/>
</dbReference>
<evidence type="ECO:0000256" key="2">
    <source>
        <dbReference type="ARBA" id="ARBA00022679"/>
    </source>
</evidence>
<dbReference type="Proteomes" id="UP000177208">
    <property type="component" value="Unassembled WGS sequence"/>
</dbReference>
<name>A0A1F7GE51_9BACT</name>
<dbReference type="EMBL" id="MFZG01000010">
    <property type="protein sequence ID" value="OGK17167.1"/>
    <property type="molecule type" value="Genomic_DNA"/>
</dbReference>
<dbReference type="PROSITE" id="PS01131">
    <property type="entry name" value="RRNA_A_DIMETH"/>
    <property type="match status" value="1"/>
</dbReference>
<dbReference type="Gene3D" id="3.40.50.150">
    <property type="entry name" value="Vaccinia Virus protein VP39"/>
    <property type="match status" value="1"/>
</dbReference>
<dbReference type="CDD" id="cd02440">
    <property type="entry name" value="AdoMet_MTases"/>
    <property type="match status" value="1"/>
</dbReference>
<evidence type="ECO:0000313" key="5">
    <source>
        <dbReference type="EMBL" id="OGK17167.1"/>
    </source>
</evidence>
<dbReference type="PANTHER" id="PTHR11006">
    <property type="entry name" value="PROTEIN ARGININE N-METHYLTRANSFERASE"/>
    <property type="match status" value="1"/>
</dbReference>
<dbReference type="SUPFAM" id="SSF53335">
    <property type="entry name" value="S-adenosyl-L-methionine-dependent methyltransferases"/>
    <property type="match status" value="1"/>
</dbReference>
<accession>A0A1F7GE51</accession>
<keyword evidence="3" id="KW-0949">S-adenosyl-L-methionine</keyword>
<feature type="domain" description="Ribosomal RNA adenine methylase transferase N-terminal" evidence="4">
    <location>
        <begin position="27"/>
        <end position="166"/>
    </location>
</feature>
<gene>
    <name evidence="5" type="ORF">A2774_02085</name>
</gene>
<keyword evidence="2" id="KW-0808">Transferase</keyword>
<comment type="caution">
    <text evidence="5">The sequence shown here is derived from an EMBL/GenBank/DDBJ whole genome shotgun (WGS) entry which is preliminary data.</text>
</comment>
<reference evidence="5 6" key="1">
    <citation type="journal article" date="2016" name="Nat. Commun.">
        <title>Thousands of microbial genomes shed light on interconnected biogeochemical processes in an aquifer system.</title>
        <authorList>
            <person name="Anantharaman K."/>
            <person name="Brown C.T."/>
            <person name="Hug L.A."/>
            <person name="Sharon I."/>
            <person name="Castelle C.J."/>
            <person name="Probst A.J."/>
            <person name="Thomas B.C."/>
            <person name="Singh A."/>
            <person name="Wilkins M.J."/>
            <person name="Karaoz U."/>
            <person name="Brodie E.L."/>
            <person name="Williams K.H."/>
            <person name="Hubbard S.S."/>
            <person name="Banfield J.F."/>
        </authorList>
    </citation>
    <scope>NUCLEOTIDE SEQUENCE [LARGE SCALE GENOMIC DNA]</scope>
</reference>
<evidence type="ECO:0000256" key="3">
    <source>
        <dbReference type="ARBA" id="ARBA00022691"/>
    </source>
</evidence>
<keyword evidence="1" id="KW-0489">Methyltransferase</keyword>
<protein>
    <recommendedName>
        <fullName evidence="4">Ribosomal RNA adenine methylase transferase N-terminal domain-containing protein</fullName>
    </recommendedName>
</protein>
<dbReference type="SMART" id="SM00650">
    <property type="entry name" value="rADc"/>
    <property type="match status" value="1"/>
</dbReference>
<proteinExistence type="predicted"/>
<dbReference type="GO" id="GO:0042054">
    <property type="term" value="F:histone methyltransferase activity"/>
    <property type="evidence" value="ECO:0007669"/>
    <property type="project" value="TreeGrafter"/>
</dbReference>
<dbReference type="InterPro" id="IPR025799">
    <property type="entry name" value="Arg_MeTrfase"/>
</dbReference>
<evidence type="ECO:0000313" key="6">
    <source>
        <dbReference type="Proteomes" id="UP000177208"/>
    </source>
</evidence>
<dbReference type="InterPro" id="IPR029063">
    <property type="entry name" value="SAM-dependent_MTases_sf"/>
</dbReference>
<sequence length="283" mass="31677">MVEIWSNTDFPYMCLKDKIRTSTFRKAINKIVKHGDTVLDVGAGSGILSFFAAEAGAKLVYSVEIDHLLAESLRKSIEANNLTKVIKVIEGDILKVPLPKKVDVLIAEIIETGLLDELQLPAINSLYQKGVIDNHSRLIPQKYRTFLQLVYSNNKYYGYKILAPKHEWPFYSNDRAGWYKSAIKLVSNLVEIVTSEFNNGIVQESIDKDVIFTLSKNSKINGLKISGQIFLTESLKLNSTNALNGDKIIAIQPIIAKSKVKLNIKYRMGGGLNSLKIKLLDFS</sequence>
<dbReference type="GO" id="GO:0000179">
    <property type="term" value="F:rRNA (adenine-N6,N6-)-dimethyltransferase activity"/>
    <property type="evidence" value="ECO:0007669"/>
    <property type="project" value="InterPro"/>
</dbReference>
<dbReference type="InterPro" id="IPR020598">
    <property type="entry name" value="rRNA_Ade_methylase_Trfase_N"/>
</dbReference>
<dbReference type="GO" id="GO:0016274">
    <property type="term" value="F:protein-arginine N-methyltransferase activity"/>
    <property type="evidence" value="ECO:0007669"/>
    <property type="project" value="InterPro"/>
</dbReference>
<evidence type="ECO:0000256" key="1">
    <source>
        <dbReference type="ARBA" id="ARBA00022603"/>
    </source>
</evidence>
<organism evidence="5 6">
    <name type="scientific">Candidatus Roizmanbacteria bacterium RIFCSPHIGHO2_01_FULL_39_12c</name>
    <dbReference type="NCBI Taxonomy" id="1802031"/>
    <lineage>
        <taxon>Bacteria</taxon>
        <taxon>Candidatus Roizmaniibacteriota</taxon>
    </lineage>
</organism>
<evidence type="ECO:0000259" key="4">
    <source>
        <dbReference type="SMART" id="SM00650"/>
    </source>
</evidence>
<dbReference type="AlphaFoldDB" id="A0A1F7GE51"/>